<name>A0A6G0I3E8_LARCR</name>
<organism evidence="2 3">
    <name type="scientific">Larimichthys crocea</name>
    <name type="common">Large yellow croaker</name>
    <name type="synonym">Pseudosciaena crocea</name>
    <dbReference type="NCBI Taxonomy" id="215358"/>
    <lineage>
        <taxon>Eukaryota</taxon>
        <taxon>Metazoa</taxon>
        <taxon>Chordata</taxon>
        <taxon>Craniata</taxon>
        <taxon>Vertebrata</taxon>
        <taxon>Euteleostomi</taxon>
        <taxon>Actinopterygii</taxon>
        <taxon>Neopterygii</taxon>
        <taxon>Teleostei</taxon>
        <taxon>Neoteleostei</taxon>
        <taxon>Acanthomorphata</taxon>
        <taxon>Eupercaria</taxon>
        <taxon>Sciaenidae</taxon>
        <taxon>Larimichthys</taxon>
    </lineage>
</organism>
<proteinExistence type="predicted"/>
<dbReference type="Gene3D" id="2.60.40.10">
    <property type="entry name" value="Immunoglobulins"/>
    <property type="match status" value="1"/>
</dbReference>
<keyword evidence="1" id="KW-0812">Transmembrane</keyword>
<evidence type="ECO:0000313" key="3">
    <source>
        <dbReference type="Proteomes" id="UP000424527"/>
    </source>
</evidence>
<keyword evidence="3" id="KW-1185">Reference proteome</keyword>
<keyword evidence="1" id="KW-0472">Membrane</keyword>
<evidence type="ECO:0008006" key="4">
    <source>
        <dbReference type="Google" id="ProtNLM"/>
    </source>
</evidence>
<evidence type="ECO:0000256" key="1">
    <source>
        <dbReference type="SAM" id="Phobius"/>
    </source>
</evidence>
<protein>
    <recommendedName>
        <fullName evidence="4">Immunoglobulin subtype domain-containing protein</fullName>
    </recommendedName>
</protein>
<sequence>MSSLLSFIRFKSFFFWDMEQVLFLLVTLAGVTHAFLPAAETKCDATSNTSVLCQVHLGGTVYIQMMNNASRHQLRCKKYLPTGTISVFSLKKEKVTIEEPFRNKTTEFFINNGTLKITNVEKNHSGRYNLEVFDPRGIQVKNIDINLDVQDNFWLIIACSVGGGLLILALTLCCVCCWKARCNKKSDRQTHELH</sequence>
<evidence type="ECO:0000313" key="2">
    <source>
        <dbReference type="EMBL" id="KAE8285950.1"/>
    </source>
</evidence>
<dbReference type="AlphaFoldDB" id="A0A6G0I3E8"/>
<keyword evidence="1" id="KW-1133">Transmembrane helix</keyword>
<dbReference type="EMBL" id="REGW02000015">
    <property type="protein sequence ID" value="KAE8285950.1"/>
    <property type="molecule type" value="Genomic_DNA"/>
</dbReference>
<accession>A0A6G0I3E8</accession>
<feature type="transmembrane region" description="Helical" evidence="1">
    <location>
        <begin position="153"/>
        <end position="178"/>
    </location>
</feature>
<reference evidence="2 3" key="1">
    <citation type="submission" date="2019-07" db="EMBL/GenBank/DDBJ databases">
        <title>Chromosome genome assembly for large yellow croaker.</title>
        <authorList>
            <person name="Xiao S."/>
        </authorList>
    </citation>
    <scope>NUCLEOTIDE SEQUENCE [LARGE SCALE GENOMIC DNA]</scope>
    <source>
        <strain evidence="2">JMULYC20181020</strain>
        <tissue evidence="2">Muscle</tissue>
    </source>
</reference>
<dbReference type="Proteomes" id="UP000424527">
    <property type="component" value="Unassembled WGS sequence"/>
</dbReference>
<dbReference type="InterPro" id="IPR013783">
    <property type="entry name" value="Ig-like_fold"/>
</dbReference>
<comment type="caution">
    <text evidence="2">The sequence shown here is derived from an EMBL/GenBank/DDBJ whole genome shotgun (WGS) entry which is preliminary data.</text>
</comment>
<gene>
    <name evidence="2" type="ORF">D5F01_LYC15629</name>
</gene>
<dbReference type="SUPFAM" id="SSF48726">
    <property type="entry name" value="Immunoglobulin"/>
    <property type="match status" value="1"/>
</dbReference>
<dbReference type="InterPro" id="IPR036179">
    <property type="entry name" value="Ig-like_dom_sf"/>
</dbReference>